<organism evidence="2 3">
    <name type="scientific">Grifola frondosa</name>
    <name type="common">Maitake</name>
    <name type="synonym">Polyporus frondosus</name>
    <dbReference type="NCBI Taxonomy" id="5627"/>
    <lineage>
        <taxon>Eukaryota</taxon>
        <taxon>Fungi</taxon>
        <taxon>Dikarya</taxon>
        <taxon>Basidiomycota</taxon>
        <taxon>Agaricomycotina</taxon>
        <taxon>Agaricomycetes</taxon>
        <taxon>Polyporales</taxon>
        <taxon>Grifolaceae</taxon>
        <taxon>Grifola</taxon>
    </lineage>
</organism>
<dbReference type="EMBL" id="LUGG01000003">
    <property type="protein sequence ID" value="OBZ77150.1"/>
    <property type="molecule type" value="Genomic_DNA"/>
</dbReference>
<name>A0A1C7MJY7_GRIFR</name>
<evidence type="ECO:0000313" key="2">
    <source>
        <dbReference type="EMBL" id="OBZ77150.1"/>
    </source>
</evidence>
<comment type="caution">
    <text evidence="2">The sequence shown here is derived from an EMBL/GenBank/DDBJ whole genome shotgun (WGS) entry which is preliminary data.</text>
</comment>
<dbReference type="InterPro" id="IPR058258">
    <property type="entry name" value="CcmS-like"/>
</dbReference>
<gene>
    <name evidence="2" type="ORF">A0H81_04073</name>
</gene>
<dbReference type="Proteomes" id="UP000092993">
    <property type="component" value="Unassembled WGS sequence"/>
</dbReference>
<protein>
    <recommendedName>
        <fullName evidence="1">CcmS related domain-containing protein</fullName>
    </recommendedName>
</protein>
<dbReference type="AlphaFoldDB" id="A0A1C7MJY7"/>
<proteinExistence type="predicted"/>
<accession>A0A1C7MJY7</accession>
<keyword evidence="3" id="KW-1185">Reference proteome</keyword>
<feature type="domain" description="CcmS related" evidence="1">
    <location>
        <begin position="16"/>
        <end position="149"/>
    </location>
</feature>
<dbReference type="STRING" id="5627.A0A1C7MJY7"/>
<dbReference type="OrthoDB" id="3171339at2759"/>
<evidence type="ECO:0000313" key="3">
    <source>
        <dbReference type="Proteomes" id="UP000092993"/>
    </source>
</evidence>
<sequence length="337" mass="38419">MGENTFVDSGGAALIQAQRALFNRGRRAKERVRWGFSPEKDPRVASLLRWVLAMSNGLTTIGLQKFLQTRQRGALIANADFRADSPLGVPAQPAFDWITLDDLQSTLDRVFQESVAFYDPAFQVIVFVFLLSPTGNSMAVWRRRLPVPESLRNAYQREILLAKRDLPDDYPVYVDELPTVQILFLASVFMYHLLSSLLGVSIREILGSDYRKTADTEAQTAAAEDSIYSLVIVRAVIRPRDVQRRTRCPKPVDHEDAAKPNAKRYLSTRSWVTHPTPSSATEVLISDMSTYDDDENHPQLGLWCRSNEYFIEYEMVIIRPEAGCCIYRVHRYVLERD</sequence>
<evidence type="ECO:0000259" key="1">
    <source>
        <dbReference type="Pfam" id="PF26617"/>
    </source>
</evidence>
<reference evidence="2 3" key="1">
    <citation type="submission" date="2016-03" db="EMBL/GenBank/DDBJ databases">
        <title>Whole genome sequencing of Grifola frondosa 9006-11.</title>
        <authorList>
            <person name="Min B."/>
            <person name="Park H."/>
            <person name="Kim J.-G."/>
            <person name="Cho H."/>
            <person name="Oh Y.-L."/>
            <person name="Kong W.-S."/>
            <person name="Choi I.-G."/>
        </authorList>
    </citation>
    <scope>NUCLEOTIDE SEQUENCE [LARGE SCALE GENOMIC DNA]</scope>
    <source>
        <strain evidence="2 3">9006-11</strain>
    </source>
</reference>
<dbReference type="Pfam" id="PF26617">
    <property type="entry name" value="CcmS-like"/>
    <property type="match status" value="1"/>
</dbReference>